<protein>
    <submittedName>
        <fullName evidence="2">Uncharacterized protein</fullName>
    </submittedName>
</protein>
<keyword evidence="1" id="KW-1133">Transmembrane helix</keyword>
<evidence type="ECO:0000256" key="1">
    <source>
        <dbReference type="SAM" id="Phobius"/>
    </source>
</evidence>
<evidence type="ECO:0000313" key="3">
    <source>
        <dbReference type="Proteomes" id="UP000801492"/>
    </source>
</evidence>
<dbReference type="Proteomes" id="UP000801492">
    <property type="component" value="Unassembled WGS sequence"/>
</dbReference>
<keyword evidence="3" id="KW-1185">Reference proteome</keyword>
<feature type="transmembrane region" description="Helical" evidence="1">
    <location>
        <begin position="41"/>
        <end position="60"/>
    </location>
</feature>
<evidence type="ECO:0000313" key="2">
    <source>
        <dbReference type="EMBL" id="KAF2883396.1"/>
    </source>
</evidence>
<gene>
    <name evidence="2" type="ORF">ILUMI_22784</name>
</gene>
<sequence>MKEVEEALDISTVQRPARIYAEKGAKKVEFGTSLERGRTTTIIYCFSASCLYVSTMFIFGRKRMAPTLKKNGPPDAIYHCLNNGWRAQRKAIRGFETNSDISTDTNFADADNLTSVVNVQRETLEPDRVAFVAVENLCSVIDVQEITPEPAKVSFSKILNPLYETHIECKENKTKRGCNTYKSTGKIKTAKKNVLKELDLSYVADNEKQEVIIKVLRRKKAIVRRRLIKTSVWYVESLARTMNYDALIGPMQPAQARKKERDLYATFENENKNGPRLSLPSLRI</sequence>
<reference evidence="2" key="1">
    <citation type="submission" date="2019-08" db="EMBL/GenBank/DDBJ databases">
        <title>The genome of the North American firefly Photinus pyralis.</title>
        <authorList>
            <consortium name="Photinus pyralis genome working group"/>
            <person name="Fallon T.R."/>
            <person name="Sander Lower S.E."/>
            <person name="Weng J.-K."/>
        </authorList>
    </citation>
    <scope>NUCLEOTIDE SEQUENCE</scope>
    <source>
        <strain evidence="2">TRF0915ILg1</strain>
        <tissue evidence="2">Whole body</tissue>
    </source>
</reference>
<accession>A0A8K0G2A5</accession>
<comment type="caution">
    <text evidence="2">The sequence shown here is derived from an EMBL/GenBank/DDBJ whole genome shotgun (WGS) entry which is preliminary data.</text>
</comment>
<dbReference type="AlphaFoldDB" id="A0A8K0G2A5"/>
<organism evidence="2 3">
    <name type="scientific">Ignelater luminosus</name>
    <name type="common">Cucubano</name>
    <name type="synonym">Pyrophorus luminosus</name>
    <dbReference type="NCBI Taxonomy" id="2038154"/>
    <lineage>
        <taxon>Eukaryota</taxon>
        <taxon>Metazoa</taxon>
        <taxon>Ecdysozoa</taxon>
        <taxon>Arthropoda</taxon>
        <taxon>Hexapoda</taxon>
        <taxon>Insecta</taxon>
        <taxon>Pterygota</taxon>
        <taxon>Neoptera</taxon>
        <taxon>Endopterygota</taxon>
        <taxon>Coleoptera</taxon>
        <taxon>Polyphaga</taxon>
        <taxon>Elateriformia</taxon>
        <taxon>Elateroidea</taxon>
        <taxon>Elateridae</taxon>
        <taxon>Agrypninae</taxon>
        <taxon>Pyrophorini</taxon>
        <taxon>Ignelater</taxon>
    </lineage>
</organism>
<name>A0A8K0G2A5_IGNLU</name>
<proteinExistence type="predicted"/>
<keyword evidence="1" id="KW-0812">Transmembrane</keyword>
<dbReference type="EMBL" id="VTPC01090432">
    <property type="protein sequence ID" value="KAF2883396.1"/>
    <property type="molecule type" value="Genomic_DNA"/>
</dbReference>
<keyword evidence="1" id="KW-0472">Membrane</keyword>